<dbReference type="InterPro" id="IPR036010">
    <property type="entry name" value="2Fe-2S_ferredoxin-like_sf"/>
</dbReference>
<keyword evidence="7" id="KW-0411">Iron-sulfur</keyword>
<dbReference type="CDD" id="cd00207">
    <property type="entry name" value="fer2"/>
    <property type="match status" value="1"/>
</dbReference>
<dbReference type="EMBL" id="VYKL01000007">
    <property type="protein sequence ID" value="KAA9029942.1"/>
    <property type="molecule type" value="Genomic_DNA"/>
</dbReference>
<evidence type="ECO:0000256" key="3">
    <source>
        <dbReference type="ARBA" id="ARBA00022714"/>
    </source>
</evidence>
<keyword evidence="4" id="KW-0479">Metal-binding</keyword>
<evidence type="ECO:0000256" key="7">
    <source>
        <dbReference type="ARBA" id="ARBA00023014"/>
    </source>
</evidence>
<dbReference type="InterPro" id="IPR001041">
    <property type="entry name" value="2Fe-2S_ferredoxin-type"/>
</dbReference>
<dbReference type="PANTHER" id="PTHR43112:SF3">
    <property type="entry name" value="FERREDOXIN-2, CHLOROPLASTIC"/>
    <property type="match status" value="1"/>
</dbReference>
<proteinExistence type="inferred from homology"/>
<evidence type="ECO:0000256" key="1">
    <source>
        <dbReference type="ARBA" id="ARBA00007874"/>
    </source>
</evidence>
<comment type="cofactor">
    <cofactor evidence="8">
        <name>[2Fe-2S] cluster</name>
        <dbReference type="ChEBI" id="CHEBI:190135"/>
    </cofactor>
</comment>
<evidence type="ECO:0000256" key="6">
    <source>
        <dbReference type="ARBA" id="ARBA00023004"/>
    </source>
</evidence>
<dbReference type="Pfam" id="PF00111">
    <property type="entry name" value="Fer2"/>
    <property type="match status" value="1"/>
</dbReference>
<keyword evidence="6" id="KW-0408">Iron</keyword>
<comment type="similarity">
    <text evidence="1">Belongs to the 2Fe2S plant-type ferredoxin family.</text>
</comment>
<dbReference type="PROSITE" id="PS51085">
    <property type="entry name" value="2FE2S_FER_2"/>
    <property type="match status" value="1"/>
</dbReference>
<name>A0A5J5I4D3_9BACI</name>
<dbReference type="PANTHER" id="PTHR43112">
    <property type="entry name" value="FERREDOXIN"/>
    <property type="match status" value="1"/>
</dbReference>
<evidence type="ECO:0000256" key="5">
    <source>
        <dbReference type="ARBA" id="ARBA00022982"/>
    </source>
</evidence>
<evidence type="ECO:0000256" key="2">
    <source>
        <dbReference type="ARBA" id="ARBA00022448"/>
    </source>
</evidence>
<dbReference type="OrthoDB" id="9810588at2"/>
<keyword evidence="3" id="KW-0001">2Fe-2S</keyword>
<evidence type="ECO:0000259" key="9">
    <source>
        <dbReference type="PROSITE" id="PS51085"/>
    </source>
</evidence>
<dbReference type="InterPro" id="IPR012675">
    <property type="entry name" value="Beta-grasp_dom_sf"/>
</dbReference>
<dbReference type="RefSeq" id="WP_150438462.1">
    <property type="nucleotide sequence ID" value="NZ_VYKL01000007.1"/>
</dbReference>
<dbReference type="GO" id="GO:0046872">
    <property type="term" value="F:metal ion binding"/>
    <property type="evidence" value="ECO:0007669"/>
    <property type="project" value="UniProtKB-KW"/>
</dbReference>
<accession>A0A5J5I4D3</accession>
<dbReference type="PROSITE" id="PS00197">
    <property type="entry name" value="2FE2S_FER_1"/>
    <property type="match status" value="1"/>
</dbReference>
<keyword evidence="5" id="KW-0249">Electron transport</keyword>
<comment type="caution">
    <text evidence="10">The sequence shown here is derived from an EMBL/GenBank/DDBJ whole genome shotgun (WGS) entry which is preliminary data.</text>
</comment>
<dbReference type="GO" id="GO:0051537">
    <property type="term" value="F:2 iron, 2 sulfur cluster binding"/>
    <property type="evidence" value="ECO:0007669"/>
    <property type="project" value="UniProtKB-KW"/>
</dbReference>
<feature type="domain" description="2Fe-2S ferredoxin-type" evidence="9">
    <location>
        <begin position="2"/>
        <end position="95"/>
    </location>
</feature>
<evidence type="ECO:0000256" key="8">
    <source>
        <dbReference type="ARBA" id="ARBA00034078"/>
    </source>
</evidence>
<reference evidence="10 11" key="1">
    <citation type="submission" date="2019-09" db="EMBL/GenBank/DDBJ databases">
        <title>Whole genome sequences of isolates from the Mars Exploration Rovers.</title>
        <authorList>
            <person name="Seuylemezian A."/>
            <person name="Vaishampayan P."/>
        </authorList>
    </citation>
    <scope>NUCLEOTIDE SEQUENCE [LARGE SCALE GENOMIC DNA]</scope>
    <source>
        <strain evidence="10 11">MER_TA_151</strain>
    </source>
</reference>
<sequence length="108" mass="12281">MYKVTLKARNQQFEYPCAPGQTPLRAARNQFIPFPTGCQQGGCGMCKVKVLDGEYNHDLTRSHEYLSDEELNNRYALACCMTPKSDLNIITIEDYEKQQSELAEAVKN</sequence>
<dbReference type="SUPFAM" id="SSF54292">
    <property type="entry name" value="2Fe-2S ferredoxin-like"/>
    <property type="match status" value="1"/>
</dbReference>
<dbReference type="Proteomes" id="UP000326671">
    <property type="component" value="Unassembled WGS sequence"/>
</dbReference>
<keyword evidence="2" id="KW-0813">Transport</keyword>
<dbReference type="InterPro" id="IPR006058">
    <property type="entry name" value="2Fe2S_fd_BS"/>
</dbReference>
<dbReference type="AlphaFoldDB" id="A0A5J5I4D3"/>
<evidence type="ECO:0000313" key="10">
    <source>
        <dbReference type="EMBL" id="KAA9029942.1"/>
    </source>
</evidence>
<gene>
    <name evidence="10" type="ORF">F4V44_02760</name>
</gene>
<evidence type="ECO:0000256" key="4">
    <source>
        <dbReference type="ARBA" id="ARBA00022723"/>
    </source>
</evidence>
<protein>
    <submittedName>
        <fullName evidence="10">2Fe-2S iron-sulfur cluster binding domain-containing protein</fullName>
    </submittedName>
</protein>
<evidence type="ECO:0000313" key="11">
    <source>
        <dbReference type="Proteomes" id="UP000326671"/>
    </source>
</evidence>
<keyword evidence="11" id="KW-1185">Reference proteome</keyword>
<dbReference type="Gene3D" id="3.10.20.30">
    <property type="match status" value="1"/>
</dbReference>
<organism evidence="10 11">
    <name type="scientific">Niallia endozanthoxylica</name>
    <dbReference type="NCBI Taxonomy" id="2036016"/>
    <lineage>
        <taxon>Bacteria</taxon>
        <taxon>Bacillati</taxon>
        <taxon>Bacillota</taxon>
        <taxon>Bacilli</taxon>
        <taxon>Bacillales</taxon>
        <taxon>Bacillaceae</taxon>
        <taxon>Niallia</taxon>
    </lineage>
</organism>